<name>A0A927M621_9ACTN</name>
<comment type="caution">
    <text evidence="2">The sequence shown here is derived from an EMBL/GenBank/DDBJ whole genome shotgun (WGS) entry which is preliminary data.</text>
</comment>
<dbReference type="PANTHER" id="PTHR36222:SF1">
    <property type="entry name" value="SERINE PROTEASE INHIBITOR RV3364C"/>
    <property type="match status" value="1"/>
</dbReference>
<dbReference type="InterPro" id="IPR053141">
    <property type="entry name" value="Mycobact_SerProt_Inhib_Rv3364c"/>
</dbReference>
<sequence>MTHAVVTTDNLVRILDEFVDRVSAAEHAVALSPDGLLLGVSRGVGRELADQLSSVVAGLQALSQAAARHSGPGGVRQVIVQMHRAFLFVAATRGGAILAVRFEGDADVDEMAYEVALAAGRADSHLPTFPVPADDLTGG</sequence>
<dbReference type="PANTHER" id="PTHR36222">
    <property type="entry name" value="SERINE PROTEASE INHIBITOR RV3364C"/>
    <property type="match status" value="1"/>
</dbReference>
<dbReference type="SMART" id="SM00960">
    <property type="entry name" value="Robl_LC7"/>
    <property type="match status" value="1"/>
</dbReference>
<organism evidence="2 3">
    <name type="scientific">Plantactinospora soyae</name>
    <dbReference type="NCBI Taxonomy" id="1544732"/>
    <lineage>
        <taxon>Bacteria</taxon>
        <taxon>Bacillati</taxon>
        <taxon>Actinomycetota</taxon>
        <taxon>Actinomycetes</taxon>
        <taxon>Micromonosporales</taxon>
        <taxon>Micromonosporaceae</taxon>
        <taxon>Plantactinospora</taxon>
    </lineage>
</organism>
<dbReference type="Pfam" id="PF03259">
    <property type="entry name" value="Robl_LC7"/>
    <property type="match status" value="1"/>
</dbReference>
<keyword evidence="3" id="KW-1185">Reference proteome</keyword>
<reference evidence="2" key="1">
    <citation type="submission" date="2020-10" db="EMBL/GenBank/DDBJ databases">
        <title>Sequencing the genomes of 1000 actinobacteria strains.</title>
        <authorList>
            <person name="Klenk H.-P."/>
        </authorList>
    </citation>
    <scope>NUCLEOTIDE SEQUENCE</scope>
    <source>
        <strain evidence="2">DSM 46832</strain>
    </source>
</reference>
<evidence type="ECO:0000259" key="1">
    <source>
        <dbReference type="SMART" id="SM00960"/>
    </source>
</evidence>
<gene>
    <name evidence="2" type="ORF">H4W31_002919</name>
</gene>
<dbReference type="AlphaFoldDB" id="A0A927M621"/>
<dbReference type="Proteomes" id="UP000649753">
    <property type="component" value="Unassembled WGS sequence"/>
</dbReference>
<evidence type="ECO:0000313" key="2">
    <source>
        <dbReference type="EMBL" id="MBE1487281.1"/>
    </source>
</evidence>
<dbReference type="Gene3D" id="3.30.450.30">
    <property type="entry name" value="Dynein light chain 2a, cytoplasmic"/>
    <property type="match status" value="1"/>
</dbReference>
<evidence type="ECO:0000313" key="3">
    <source>
        <dbReference type="Proteomes" id="UP000649753"/>
    </source>
</evidence>
<dbReference type="EMBL" id="JADBEB010000001">
    <property type="protein sequence ID" value="MBE1487281.1"/>
    <property type="molecule type" value="Genomic_DNA"/>
</dbReference>
<dbReference type="SUPFAM" id="SSF103196">
    <property type="entry name" value="Roadblock/LC7 domain"/>
    <property type="match status" value="1"/>
</dbReference>
<protein>
    <submittedName>
        <fullName evidence="2">Regulator of Ras-like GTPase activity (Roadblock/LC7/MglB family)</fullName>
    </submittedName>
</protein>
<proteinExistence type="predicted"/>
<dbReference type="InterPro" id="IPR004942">
    <property type="entry name" value="Roadblock/LAMTOR2_dom"/>
</dbReference>
<feature type="domain" description="Roadblock/LAMTOR2" evidence="1">
    <location>
        <begin position="12"/>
        <end position="102"/>
    </location>
</feature>
<accession>A0A927M621</accession>